<reference evidence="2 3" key="1">
    <citation type="journal article" date="2019" name="Environ. Microbiol.">
        <title>Species interactions and distinct microbial communities in high Arctic permafrost affected cryosols are associated with the CH4 and CO2 gas fluxes.</title>
        <authorList>
            <person name="Altshuler I."/>
            <person name="Hamel J."/>
            <person name="Turney S."/>
            <person name="Magnuson E."/>
            <person name="Levesque R."/>
            <person name="Greer C."/>
            <person name="Whyte L.G."/>
        </authorList>
    </citation>
    <scope>NUCLEOTIDE SEQUENCE [LARGE SCALE GENOMIC DNA]</scope>
    <source>
        <strain evidence="2 3">E3</strain>
    </source>
</reference>
<gene>
    <name evidence="2" type="ORF">EAH78_31325</name>
</gene>
<sequence length="183" mass="20104">MIPVVDLGATTSFASSYPILTGVVILALVLLAYCLFWAIRKYPKHLGKIQFTLFAAFVAVAILVNWGMFKTEPSIQSQIEAAVQQVEQVSENGIEMAMLNDNPTPRPGDRIAFQEIQGEQCRYYGIVRPAGHVAVNRRTCADNTQTLISLDIPLDKGVAGASGLKHYRAYLPGHVTVRNTNEN</sequence>
<dbReference type="AlphaFoldDB" id="A0A502GX02"/>
<keyword evidence="1" id="KW-0472">Membrane</keyword>
<feature type="transmembrane region" description="Helical" evidence="1">
    <location>
        <begin position="17"/>
        <end position="39"/>
    </location>
</feature>
<evidence type="ECO:0000256" key="1">
    <source>
        <dbReference type="SAM" id="Phobius"/>
    </source>
</evidence>
<evidence type="ECO:0000313" key="2">
    <source>
        <dbReference type="EMBL" id="TPG65760.1"/>
    </source>
</evidence>
<feature type="transmembrane region" description="Helical" evidence="1">
    <location>
        <begin position="51"/>
        <end position="69"/>
    </location>
</feature>
<dbReference type="EMBL" id="RCZE01000024">
    <property type="protein sequence ID" value="TPG65760.1"/>
    <property type="molecule type" value="Genomic_DNA"/>
</dbReference>
<name>A0A502GX02_9PSED</name>
<keyword evidence="1" id="KW-1133">Transmembrane helix</keyword>
<keyword evidence="1" id="KW-0812">Transmembrane</keyword>
<accession>A0A502GX02</accession>
<protein>
    <submittedName>
        <fullName evidence="2">Uncharacterized protein</fullName>
    </submittedName>
</protein>
<evidence type="ECO:0000313" key="3">
    <source>
        <dbReference type="Proteomes" id="UP000317933"/>
    </source>
</evidence>
<organism evidence="2 3">
    <name type="scientific">Pseudomonas arsenicoxydans</name>
    <dbReference type="NCBI Taxonomy" id="702115"/>
    <lineage>
        <taxon>Bacteria</taxon>
        <taxon>Pseudomonadati</taxon>
        <taxon>Pseudomonadota</taxon>
        <taxon>Gammaproteobacteria</taxon>
        <taxon>Pseudomonadales</taxon>
        <taxon>Pseudomonadaceae</taxon>
        <taxon>Pseudomonas</taxon>
    </lineage>
</organism>
<dbReference type="RefSeq" id="WP_140672116.1">
    <property type="nucleotide sequence ID" value="NZ_RCZE01000024.1"/>
</dbReference>
<dbReference type="Proteomes" id="UP000317933">
    <property type="component" value="Unassembled WGS sequence"/>
</dbReference>
<comment type="caution">
    <text evidence="2">The sequence shown here is derived from an EMBL/GenBank/DDBJ whole genome shotgun (WGS) entry which is preliminary data.</text>
</comment>
<proteinExistence type="predicted"/>